<proteinExistence type="predicted"/>
<dbReference type="Proteomes" id="UP000277212">
    <property type="component" value="Unassembled WGS sequence"/>
</dbReference>
<name>A0A3M2SM25_9HYPO</name>
<protein>
    <submittedName>
        <fullName evidence="1">Uncharacterized protein</fullName>
    </submittedName>
</protein>
<keyword evidence="2" id="KW-1185">Reference proteome</keyword>
<dbReference type="OrthoDB" id="5101373at2759"/>
<evidence type="ECO:0000313" key="2">
    <source>
        <dbReference type="Proteomes" id="UP000277212"/>
    </source>
</evidence>
<evidence type="ECO:0000313" key="1">
    <source>
        <dbReference type="EMBL" id="RMJ18617.1"/>
    </source>
</evidence>
<gene>
    <name evidence="1" type="ORF">CDV36_001696</name>
</gene>
<dbReference type="EMBL" id="NKUJ01000017">
    <property type="protein sequence ID" value="RMJ18617.1"/>
    <property type="molecule type" value="Genomic_DNA"/>
</dbReference>
<reference evidence="1 2" key="1">
    <citation type="submission" date="2017-06" db="EMBL/GenBank/DDBJ databases">
        <title>Comparative genomic analysis of Ambrosia Fusariam Clade fungi.</title>
        <authorList>
            <person name="Stajich J.E."/>
            <person name="Carrillo J."/>
            <person name="Kijimoto T."/>
            <person name="Eskalen A."/>
            <person name="O'Donnell K."/>
            <person name="Kasson M."/>
        </authorList>
    </citation>
    <scope>NUCLEOTIDE SEQUENCE [LARGE SCALE GENOMIC DNA]</scope>
    <source>
        <strain evidence="1">UCR3666</strain>
    </source>
</reference>
<comment type="caution">
    <text evidence="1">The sequence shown here is derived from an EMBL/GenBank/DDBJ whole genome shotgun (WGS) entry which is preliminary data.</text>
</comment>
<sequence>MDPVAQVRITGFRVDASADTLADVQTPGLLMRLFDFISPPSAFWLAKPFATMAMTKFTLVPSNGREHPVGQELLNQGQIGNVLAAMPKLTDLSIEGHDLGMIGEIPSSWYCRVNGTKNEGKR</sequence>
<organism evidence="1 2">
    <name type="scientific">Fusarium kuroshium</name>
    <dbReference type="NCBI Taxonomy" id="2010991"/>
    <lineage>
        <taxon>Eukaryota</taxon>
        <taxon>Fungi</taxon>
        <taxon>Dikarya</taxon>
        <taxon>Ascomycota</taxon>
        <taxon>Pezizomycotina</taxon>
        <taxon>Sordariomycetes</taxon>
        <taxon>Hypocreomycetidae</taxon>
        <taxon>Hypocreales</taxon>
        <taxon>Nectriaceae</taxon>
        <taxon>Fusarium</taxon>
        <taxon>Fusarium solani species complex</taxon>
    </lineage>
</organism>
<accession>A0A3M2SM25</accession>
<dbReference type="AlphaFoldDB" id="A0A3M2SM25"/>